<reference evidence="1 2" key="2">
    <citation type="journal article" date="2020" name="Int. J. Syst. Evol. Microbiol.">
        <title>Leptospira yasudae sp. nov. and Leptospira stimsonii sp. nov., two new species of the pathogenic group isolated from environmental sources.</title>
        <authorList>
            <person name="Casanovas-Massana A."/>
            <person name="Hamond C."/>
            <person name="Santos L.A."/>
            <person name="de Oliveira D."/>
            <person name="Hacker K.P."/>
            <person name="Balassiano I."/>
            <person name="Costa F."/>
            <person name="Medeiros M.A."/>
            <person name="Reis M.G."/>
            <person name="Ko A.I."/>
            <person name="Wunder E.A."/>
        </authorList>
    </citation>
    <scope>NUCLEOTIDE SEQUENCE [LARGE SCALE GENOMIC DNA]</scope>
    <source>
        <strain evidence="1 2">B21</strain>
    </source>
</reference>
<gene>
    <name evidence="1" type="ORF">DLM77_05015</name>
</gene>
<evidence type="ECO:0000313" key="2">
    <source>
        <dbReference type="Proteomes" id="UP000285569"/>
    </source>
</evidence>
<dbReference type="Pfam" id="PF09844">
    <property type="entry name" value="DUF2071"/>
    <property type="match status" value="1"/>
</dbReference>
<comment type="caution">
    <text evidence="1">The sequence shown here is derived from an EMBL/GenBank/DDBJ whole genome shotgun (WGS) entry which is preliminary data.</text>
</comment>
<protein>
    <submittedName>
        <fullName evidence="1">DUF2071 domain-containing protein</fullName>
    </submittedName>
</protein>
<dbReference type="EMBL" id="QHCR01000002">
    <property type="protein sequence ID" value="RHX81456.1"/>
    <property type="molecule type" value="Genomic_DNA"/>
</dbReference>
<dbReference type="PANTHER" id="PTHR39186:SF1">
    <property type="entry name" value="DUF2071 DOMAIN-CONTAINING PROTEIN"/>
    <property type="match status" value="1"/>
</dbReference>
<keyword evidence="2" id="KW-1185">Reference proteome</keyword>
<dbReference type="Proteomes" id="UP000285569">
    <property type="component" value="Unassembled WGS sequence"/>
</dbReference>
<accession>A0ABX9M745</accession>
<reference evidence="2" key="1">
    <citation type="submission" date="2018-05" db="EMBL/GenBank/DDBJ databases">
        <title>Leptospira yasudae sp. nov. and Leptospira stimsonii sp. nov., two pathogenic species of the genus Leptospira isolated from environmental sources.</title>
        <authorList>
            <person name="Casanovas-Massana A."/>
            <person name="Hamond C."/>
            <person name="Santos L.A."/>
            <person name="Hacker K.P."/>
            <person name="Balassiano I."/>
            <person name="Medeiros M.A."/>
            <person name="Reis M.G."/>
            <person name="Ko A.I."/>
            <person name="Wunder E.A."/>
        </authorList>
    </citation>
    <scope>NUCLEOTIDE SEQUENCE [LARGE SCALE GENOMIC DNA]</scope>
    <source>
        <strain evidence="2">B21</strain>
    </source>
</reference>
<dbReference type="InterPro" id="IPR023375">
    <property type="entry name" value="ADC_dom_sf"/>
</dbReference>
<sequence length="253" mass="29596">MNPNSLSSILSQTAHRPWALPKAKPFMIQYWEELAFLHWEIPIGFLEEVLPKGLNADTHQGKAYIGLVPFRMKGVRPAYLPPLPWLSYFPELNVRTYVRAQDKPGVYFFSLDASNPLVVEIARKFFHLPYLNADMTLQRKNIQKTFYSDRTDARANHARFYAVYQPISEPYRSQPGTLEHWLTERYCLYCKDSSGRIYRAEVHHLPWPLQKGECKIYENTILQSHRIPVLQTEPLIHYSQSLKVALYPMIPMT</sequence>
<proteinExistence type="predicted"/>
<evidence type="ECO:0000313" key="1">
    <source>
        <dbReference type="EMBL" id="RHX81456.1"/>
    </source>
</evidence>
<dbReference type="SUPFAM" id="SSF160104">
    <property type="entry name" value="Acetoacetate decarboxylase-like"/>
    <property type="match status" value="1"/>
</dbReference>
<dbReference type="InterPro" id="IPR018644">
    <property type="entry name" value="DUF2071"/>
</dbReference>
<organism evidence="1 2">
    <name type="scientific">Leptospira yasudae</name>
    <dbReference type="NCBI Taxonomy" id="2202201"/>
    <lineage>
        <taxon>Bacteria</taxon>
        <taxon>Pseudomonadati</taxon>
        <taxon>Spirochaetota</taxon>
        <taxon>Spirochaetia</taxon>
        <taxon>Leptospirales</taxon>
        <taxon>Leptospiraceae</taxon>
        <taxon>Leptospira</taxon>
    </lineage>
</organism>
<name>A0ABX9M745_9LEPT</name>
<dbReference type="RefSeq" id="WP_118954969.1">
    <property type="nucleotide sequence ID" value="NZ_QHCR01000002.1"/>
</dbReference>
<dbReference type="PANTHER" id="PTHR39186">
    <property type="entry name" value="DUF2071 FAMILY PROTEIN"/>
    <property type="match status" value="1"/>
</dbReference>